<evidence type="ECO:0000256" key="3">
    <source>
        <dbReference type="ARBA" id="ARBA00023002"/>
    </source>
</evidence>
<keyword evidence="3 5" id="KW-0560">Oxidoreductase</keyword>
<dbReference type="EMBL" id="JAUUTY010000002">
    <property type="protein sequence ID" value="KAK1677231.1"/>
    <property type="molecule type" value="Genomic_DNA"/>
</dbReference>
<keyword evidence="8" id="KW-1185">Reference proteome</keyword>
<dbReference type="PANTHER" id="PTHR10209">
    <property type="entry name" value="OXIDOREDUCTASE, 2OG-FE II OXYGENASE FAMILY PROTEIN"/>
    <property type="match status" value="1"/>
</dbReference>
<name>A0AAD8T8W8_LOLMU</name>
<dbReference type="InterPro" id="IPR044861">
    <property type="entry name" value="IPNS-like_FE2OG_OXY"/>
</dbReference>
<dbReference type="Gene3D" id="2.60.120.330">
    <property type="entry name" value="B-lactam Antibiotic, Isopenicillin N Synthase, Chain"/>
    <property type="match status" value="1"/>
</dbReference>
<protein>
    <recommendedName>
        <fullName evidence="6">Fe2OG dioxygenase domain-containing protein</fullName>
    </recommendedName>
</protein>
<accession>A0AAD8T8W8</accession>
<evidence type="ECO:0000313" key="7">
    <source>
        <dbReference type="EMBL" id="KAK1677231.1"/>
    </source>
</evidence>
<organism evidence="7 8">
    <name type="scientific">Lolium multiflorum</name>
    <name type="common">Italian ryegrass</name>
    <name type="synonym">Lolium perenne subsp. multiflorum</name>
    <dbReference type="NCBI Taxonomy" id="4521"/>
    <lineage>
        <taxon>Eukaryota</taxon>
        <taxon>Viridiplantae</taxon>
        <taxon>Streptophyta</taxon>
        <taxon>Embryophyta</taxon>
        <taxon>Tracheophyta</taxon>
        <taxon>Spermatophyta</taxon>
        <taxon>Magnoliopsida</taxon>
        <taxon>Liliopsida</taxon>
        <taxon>Poales</taxon>
        <taxon>Poaceae</taxon>
        <taxon>BOP clade</taxon>
        <taxon>Pooideae</taxon>
        <taxon>Poodae</taxon>
        <taxon>Poeae</taxon>
        <taxon>Poeae Chloroplast Group 2 (Poeae type)</taxon>
        <taxon>Loliodinae</taxon>
        <taxon>Loliinae</taxon>
        <taxon>Lolium</taxon>
    </lineage>
</organism>
<dbReference type="FunFam" id="2.60.120.330:FF:000005">
    <property type="entry name" value="1-aminocyclopropane-1-carboxylate oxidase homolog 1"/>
    <property type="match status" value="1"/>
</dbReference>
<dbReference type="Pfam" id="PF03171">
    <property type="entry name" value="2OG-FeII_Oxy"/>
    <property type="match status" value="1"/>
</dbReference>
<dbReference type="PANTHER" id="PTHR10209:SF608">
    <property type="entry name" value="FE2OG DIOXYGENASE DOMAIN-CONTAINING PROTEIN"/>
    <property type="match status" value="1"/>
</dbReference>
<dbReference type="SUPFAM" id="SSF51197">
    <property type="entry name" value="Clavaminate synthase-like"/>
    <property type="match status" value="1"/>
</dbReference>
<dbReference type="InterPro" id="IPR026992">
    <property type="entry name" value="DIOX_N"/>
</dbReference>
<reference evidence="7" key="1">
    <citation type="submission" date="2023-07" db="EMBL/GenBank/DDBJ databases">
        <title>A chromosome-level genome assembly of Lolium multiflorum.</title>
        <authorList>
            <person name="Chen Y."/>
            <person name="Copetti D."/>
            <person name="Kolliker R."/>
            <person name="Studer B."/>
        </authorList>
    </citation>
    <scope>NUCLEOTIDE SEQUENCE</scope>
    <source>
        <strain evidence="7">02402/16</strain>
        <tissue evidence="7">Leaf</tissue>
    </source>
</reference>
<evidence type="ECO:0000256" key="2">
    <source>
        <dbReference type="ARBA" id="ARBA00022723"/>
    </source>
</evidence>
<dbReference type="GO" id="GO:0051213">
    <property type="term" value="F:dioxygenase activity"/>
    <property type="evidence" value="ECO:0007669"/>
    <property type="project" value="UniProtKB-ARBA"/>
</dbReference>
<gene>
    <name evidence="7" type="ORF">QYE76_038079</name>
</gene>
<evidence type="ECO:0000256" key="1">
    <source>
        <dbReference type="ARBA" id="ARBA00008056"/>
    </source>
</evidence>
<dbReference type="Proteomes" id="UP001231189">
    <property type="component" value="Unassembled WGS sequence"/>
</dbReference>
<dbReference type="Pfam" id="PF14226">
    <property type="entry name" value="DIOX_N"/>
    <property type="match status" value="1"/>
</dbReference>
<evidence type="ECO:0000313" key="8">
    <source>
        <dbReference type="Proteomes" id="UP001231189"/>
    </source>
</evidence>
<dbReference type="InterPro" id="IPR027443">
    <property type="entry name" value="IPNS-like_sf"/>
</dbReference>
<keyword evidence="4 5" id="KW-0408">Iron</keyword>
<proteinExistence type="inferred from homology"/>
<comment type="similarity">
    <text evidence="1 5">Belongs to the iron/ascorbate-dependent oxidoreductase family.</text>
</comment>
<evidence type="ECO:0000256" key="4">
    <source>
        <dbReference type="ARBA" id="ARBA00023004"/>
    </source>
</evidence>
<dbReference type="PROSITE" id="PS51471">
    <property type="entry name" value="FE2OG_OXY"/>
    <property type="match status" value="1"/>
</dbReference>
<evidence type="ECO:0000259" key="6">
    <source>
        <dbReference type="PROSITE" id="PS51471"/>
    </source>
</evidence>
<feature type="domain" description="Fe2OG dioxygenase" evidence="6">
    <location>
        <begin position="195"/>
        <end position="303"/>
    </location>
</feature>
<evidence type="ECO:0000256" key="5">
    <source>
        <dbReference type="RuleBase" id="RU003682"/>
    </source>
</evidence>
<comment type="caution">
    <text evidence="7">The sequence shown here is derived from an EMBL/GenBank/DDBJ whole genome shotgun (WGS) entry which is preliminary data.</text>
</comment>
<sequence length="392" mass="42658">MAAADHRLLALKAFDGTKAGVKGLVDAGVTAVPSIFHHQPDHRHRHFTVPVIDLSAVSSGRAAVVAQVKAAAETVGFFQVVNHGVPEGAMSAMLSAVRSFNEEPVDAKAPYYTRDRGRRVRYQSNVDLFTSPAAQWRDTLFMEMPAEPQELPAACRGVAPEYAGLVQERLGRTLLGMLSEALGLRHGYLEEEQRCLEGVSVAGHYYPACPEPELTLGTIGHSDTTFFTVLLQDAVGGLQVLVEDDEDREQSAWADVPPAAGALVVNVGDFLQLMSNGRFKSVEHRVVANSVGPRVSVACFFRPAGAASSTRVLAPIVSDGDGGGARYRSTTLQELIRQHYRVKGQRARHLSARPLQALNLIQNVSLLDRFQINRWSFHMLFSAPSVPLPTEF</sequence>
<dbReference type="AlphaFoldDB" id="A0AAD8T8W8"/>
<keyword evidence="2 5" id="KW-0479">Metal-binding</keyword>
<dbReference type="InterPro" id="IPR005123">
    <property type="entry name" value="Oxoglu/Fe-dep_dioxygenase_dom"/>
</dbReference>
<dbReference type="GO" id="GO:0046872">
    <property type="term" value="F:metal ion binding"/>
    <property type="evidence" value="ECO:0007669"/>
    <property type="project" value="UniProtKB-KW"/>
</dbReference>